<reference evidence="1 2" key="2">
    <citation type="journal article" date="2012" name="BMC Genomics">
        <title>The genome of Pelobacter carbinolicus reveals surprising metabolic capabilities and physiological features.</title>
        <authorList>
            <person name="Aklujkar M."/>
            <person name="Haveman S.A."/>
            <person name="Didonato R.Jr."/>
            <person name="Chertkov O."/>
            <person name="Han C.S."/>
            <person name="Land M.L."/>
            <person name="Brown P."/>
            <person name="Lovley D.R."/>
        </authorList>
    </citation>
    <scope>NUCLEOTIDE SEQUENCE [LARGE SCALE GENOMIC DNA]</scope>
    <source>
        <strain evidence="2">DSM 2380 / NBRC 103641 / GraBd1</strain>
    </source>
</reference>
<accession>J9U9X6</accession>
<evidence type="ECO:0000313" key="1">
    <source>
        <dbReference type="EMBL" id="AFR67597.1"/>
    </source>
</evidence>
<organism evidence="1 2">
    <name type="scientific">Syntrophotalea carbinolica (strain DSM 2380 / NBRC 103641 / GraBd1)</name>
    <name type="common">Pelobacter carbinolicus</name>
    <dbReference type="NCBI Taxonomy" id="338963"/>
    <lineage>
        <taxon>Bacteria</taxon>
        <taxon>Pseudomonadati</taxon>
        <taxon>Thermodesulfobacteriota</taxon>
        <taxon>Desulfuromonadia</taxon>
        <taxon>Desulfuromonadales</taxon>
        <taxon>Syntrophotaleaceae</taxon>
        <taxon>Syntrophotalea</taxon>
    </lineage>
</organism>
<proteinExistence type="predicted"/>
<dbReference type="Proteomes" id="UP000002534">
    <property type="component" value="Chromosome"/>
</dbReference>
<keyword evidence="2" id="KW-1185">Reference proteome</keyword>
<dbReference type="AlphaFoldDB" id="J9U9X6"/>
<dbReference type="STRING" id="338963.Pcar_3430"/>
<evidence type="ECO:0000313" key="2">
    <source>
        <dbReference type="Proteomes" id="UP000002534"/>
    </source>
</evidence>
<sequence length="54" mass="6113">MSTYLERKTFSRSVGRSVSGVNCPCLSPAGIRLSNLRIAQNRNKPHFKQILPPW</sequence>
<protein>
    <submittedName>
        <fullName evidence="1">Uncharacterized protein</fullName>
    </submittedName>
</protein>
<dbReference type="HOGENOM" id="CLU_3046315_0_0_7"/>
<dbReference type="KEGG" id="pca:Pcar_3430"/>
<gene>
    <name evidence="1" type="ordered locus">Pcar_3430</name>
</gene>
<name>J9U9X6_SYNC1</name>
<dbReference type="EMBL" id="CP000142">
    <property type="protein sequence ID" value="AFR67597.1"/>
    <property type="molecule type" value="Genomic_DNA"/>
</dbReference>
<reference evidence="2" key="1">
    <citation type="submission" date="2005-10" db="EMBL/GenBank/DDBJ databases">
        <title>Complete sequence of Pelobacter carbinolicus DSM 2380.</title>
        <authorList>
            <person name="Copeland A."/>
            <person name="Lucas S."/>
            <person name="Lapidus A."/>
            <person name="Barry K."/>
            <person name="Detter J.C."/>
            <person name="Glavina T."/>
            <person name="Hammon N."/>
            <person name="Israni S."/>
            <person name="Pitluck S."/>
            <person name="Chertkov O."/>
            <person name="Schmutz J."/>
            <person name="Larimer F."/>
            <person name="Land M."/>
            <person name="Kyrpides N."/>
            <person name="Ivanova N."/>
            <person name="Richardson P."/>
        </authorList>
    </citation>
    <scope>NUCLEOTIDE SEQUENCE [LARGE SCALE GENOMIC DNA]</scope>
    <source>
        <strain evidence="2">DSM 2380 / NBRC 103641 / GraBd1</strain>
    </source>
</reference>